<proteinExistence type="predicted"/>
<organism evidence="1 2">
    <name type="scientific">Phytophthora pseudosyringae</name>
    <dbReference type="NCBI Taxonomy" id="221518"/>
    <lineage>
        <taxon>Eukaryota</taxon>
        <taxon>Sar</taxon>
        <taxon>Stramenopiles</taxon>
        <taxon>Oomycota</taxon>
        <taxon>Peronosporomycetes</taxon>
        <taxon>Peronosporales</taxon>
        <taxon>Peronosporaceae</taxon>
        <taxon>Phytophthora</taxon>
    </lineage>
</organism>
<evidence type="ECO:0000313" key="2">
    <source>
        <dbReference type="Proteomes" id="UP000694044"/>
    </source>
</evidence>
<sequence>MRNVFRSFDLAVVVSSTNGTARILLATSSRARQAGPCLWCVVVPSFPRISFNGDADVPALIMEIIKHSRPLFAEIALEYVQDNPYIDNRDLNHYLTAMASTLAQRFDKLKKRSVEFEMGQLCLLLCTSYQVLDDKVNIIGGHFARLLEQSAFRLQLDTDGQLRKGDDSWTCRCVLPPPKEDMLLHLTMTGGPSFRPFDQRLRMVMSKIQPPVHCDNTEQRSNDGMRLEALTAAAIVLASHAGGFGGVAFPTFLRELLFELGVSEPGEMMQLPRDVEIAGWGTRIVPFLSPPNEKWPEWLNDSSTRFDNLVRTRNEDRIDFRTTSNLISGKCGGYSSAVNLRVVKNILMRIPAESAIHLVVTKTLQRQYFTAESSWETFGREQRLQDVDFYRIAKGSTLQEIEGMSNQTMARRIDKLMVVEHGENES</sequence>
<gene>
    <name evidence="1" type="ORF">PHYPSEUDO_007665</name>
</gene>
<protein>
    <recommendedName>
        <fullName evidence="3">Crinkler (CRN) family protein</fullName>
    </recommendedName>
</protein>
<dbReference type="AlphaFoldDB" id="A0A8T1VG84"/>
<dbReference type="EMBL" id="JAGDFM010000307">
    <property type="protein sequence ID" value="KAG7380185.1"/>
    <property type="molecule type" value="Genomic_DNA"/>
</dbReference>
<name>A0A8T1VG84_9STRA</name>
<comment type="caution">
    <text evidence="1">The sequence shown here is derived from an EMBL/GenBank/DDBJ whole genome shotgun (WGS) entry which is preliminary data.</text>
</comment>
<evidence type="ECO:0008006" key="3">
    <source>
        <dbReference type="Google" id="ProtNLM"/>
    </source>
</evidence>
<accession>A0A8T1VG84</accession>
<dbReference type="Proteomes" id="UP000694044">
    <property type="component" value="Unassembled WGS sequence"/>
</dbReference>
<reference evidence="1" key="1">
    <citation type="submission" date="2021-02" db="EMBL/GenBank/DDBJ databases">
        <authorList>
            <person name="Palmer J.M."/>
        </authorList>
    </citation>
    <scope>NUCLEOTIDE SEQUENCE</scope>
    <source>
        <strain evidence="1">SCRP734</strain>
    </source>
</reference>
<keyword evidence="2" id="KW-1185">Reference proteome</keyword>
<dbReference type="OrthoDB" id="123540at2759"/>
<evidence type="ECO:0000313" key="1">
    <source>
        <dbReference type="EMBL" id="KAG7380185.1"/>
    </source>
</evidence>